<dbReference type="EMBL" id="JARK01001352">
    <property type="protein sequence ID" value="EYC23041.1"/>
    <property type="molecule type" value="Genomic_DNA"/>
</dbReference>
<name>A0A016V734_9BILA</name>
<evidence type="ECO:0000256" key="2">
    <source>
        <dbReference type="ARBA" id="ARBA00008661"/>
    </source>
</evidence>
<evidence type="ECO:0000256" key="4">
    <source>
        <dbReference type="ARBA" id="ARBA00022679"/>
    </source>
</evidence>
<keyword evidence="3" id="KW-0328">Glycosyltransferase</keyword>
<keyword evidence="5" id="KW-0812">Transmembrane</keyword>
<keyword evidence="7" id="KW-1133">Transmembrane helix</keyword>
<evidence type="ECO:0000256" key="6">
    <source>
        <dbReference type="ARBA" id="ARBA00022968"/>
    </source>
</evidence>
<accession>A0A016V734</accession>
<proteinExistence type="inferred from homology"/>
<gene>
    <name evidence="10" type="primary">Acey_s0016.g3090</name>
    <name evidence="10" type="ORF">Y032_0016g3090</name>
</gene>
<dbReference type="AlphaFoldDB" id="A0A016V734"/>
<sequence length="80" mass="9347">MYTLIFSVGLPSSAELQERLKNESRIHADILQADYMDTYRNLTLKVRSICPLGAWQFNPATLCCKLSWRCRFSQHIFYVS</sequence>
<dbReference type="GO" id="GO:0000139">
    <property type="term" value="C:Golgi membrane"/>
    <property type="evidence" value="ECO:0007669"/>
    <property type="project" value="UniProtKB-SubCell"/>
</dbReference>
<dbReference type="STRING" id="53326.A0A016V734"/>
<evidence type="ECO:0000256" key="5">
    <source>
        <dbReference type="ARBA" id="ARBA00022692"/>
    </source>
</evidence>
<protein>
    <recommendedName>
        <fullName evidence="12">Hexosyltransferase</fullName>
    </recommendedName>
</protein>
<comment type="caution">
    <text evidence="10">The sequence shown here is derived from an EMBL/GenBank/DDBJ whole genome shotgun (WGS) entry which is preliminary data.</text>
</comment>
<keyword evidence="6" id="KW-0735">Signal-anchor</keyword>
<evidence type="ECO:0000256" key="8">
    <source>
        <dbReference type="ARBA" id="ARBA00023034"/>
    </source>
</evidence>
<dbReference type="OrthoDB" id="6355886at2759"/>
<comment type="subcellular location">
    <subcellularLocation>
        <location evidence="1">Golgi apparatus membrane</location>
        <topology evidence="1">Single-pass type II membrane protein</topology>
    </subcellularLocation>
</comment>
<reference evidence="11" key="1">
    <citation type="journal article" date="2015" name="Nat. Genet.">
        <title>The genome and transcriptome of the zoonotic hookworm Ancylostoma ceylanicum identify infection-specific gene families.</title>
        <authorList>
            <person name="Schwarz E.M."/>
            <person name="Hu Y."/>
            <person name="Antoshechkin I."/>
            <person name="Miller M.M."/>
            <person name="Sternberg P.W."/>
            <person name="Aroian R.V."/>
        </authorList>
    </citation>
    <scope>NUCLEOTIDE SEQUENCE</scope>
    <source>
        <strain evidence="11">HY135</strain>
    </source>
</reference>
<keyword evidence="11" id="KW-1185">Reference proteome</keyword>
<dbReference type="InterPro" id="IPR002659">
    <property type="entry name" value="Glyco_trans_31"/>
</dbReference>
<organism evidence="10 11">
    <name type="scientific">Ancylostoma ceylanicum</name>
    <dbReference type="NCBI Taxonomy" id="53326"/>
    <lineage>
        <taxon>Eukaryota</taxon>
        <taxon>Metazoa</taxon>
        <taxon>Ecdysozoa</taxon>
        <taxon>Nematoda</taxon>
        <taxon>Chromadorea</taxon>
        <taxon>Rhabditida</taxon>
        <taxon>Rhabditina</taxon>
        <taxon>Rhabditomorpha</taxon>
        <taxon>Strongyloidea</taxon>
        <taxon>Ancylostomatidae</taxon>
        <taxon>Ancylostomatinae</taxon>
        <taxon>Ancylostoma</taxon>
    </lineage>
</organism>
<dbReference type="GO" id="GO:0016758">
    <property type="term" value="F:hexosyltransferase activity"/>
    <property type="evidence" value="ECO:0007669"/>
    <property type="project" value="InterPro"/>
</dbReference>
<evidence type="ECO:0000256" key="1">
    <source>
        <dbReference type="ARBA" id="ARBA00004323"/>
    </source>
</evidence>
<evidence type="ECO:0008006" key="12">
    <source>
        <dbReference type="Google" id="ProtNLM"/>
    </source>
</evidence>
<dbReference type="Pfam" id="PF01762">
    <property type="entry name" value="Galactosyl_T"/>
    <property type="match status" value="1"/>
</dbReference>
<evidence type="ECO:0000256" key="7">
    <source>
        <dbReference type="ARBA" id="ARBA00022989"/>
    </source>
</evidence>
<keyword evidence="4" id="KW-0808">Transferase</keyword>
<evidence type="ECO:0000313" key="11">
    <source>
        <dbReference type="Proteomes" id="UP000024635"/>
    </source>
</evidence>
<keyword evidence="8" id="KW-0333">Golgi apparatus</keyword>
<keyword evidence="9" id="KW-0472">Membrane</keyword>
<evidence type="ECO:0000256" key="9">
    <source>
        <dbReference type="ARBA" id="ARBA00023136"/>
    </source>
</evidence>
<comment type="similarity">
    <text evidence="2">Belongs to the glycosyltransferase 31 family.</text>
</comment>
<evidence type="ECO:0000256" key="3">
    <source>
        <dbReference type="ARBA" id="ARBA00022676"/>
    </source>
</evidence>
<dbReference type="Proteomes" id="UP000024635">
    <property type="component" value="Unassembled WGS sequence"/>
</dbReference>
<evidence type="ECO:0000313" key="10">
    <source>
        <dbReference type="EMBL" id="EYC23041.1"/>
    </source>
</evidence>